<comment type="caution">
    <text evidence="3">The sequence shown here is derived from an EMBL/GenBank/DDBJ whole genome shotgun (WGS) entry which is preliminary data.</text>
</comment>
<keyword evidence="1" id="KW-0862">Zinc</keyword>
<keyword evidence="1" id="KW-0863">Zinc-finger</keyword>
<sequence>MGPFPPEREEDFAPLFPQEVLRRGLAYAREGRVLRVYRVGERLVGEVQGSAPAPYRVEVGPGGSGGCTCPYPGFPCKHAAALLYAYLEGRPREDLLEALGRLSAEEAQGLLRALAQVPEVAVLLGEALLPERTFLQGVRALRQALFLGGGEEEAKALLLRLPRAGEKEVLAFLEALLEAPFDPEPYLRAGLRRYLEVAQDPAPLLRLYGKAPFPALEEALLALGEAAPEALLPLLSGRDPGGLKRALRVKLLFALGREEEALSLMRERLEAPEDYLALVERLLALGREAEALGYAEEALEWFGKDPRLFPLADLLASRRGRPEDLLLRFAFRPSLEDYAALRALLGRAFPERRKELLRRVEDPALLARIHLLEEDWRSLDRLLRRAPLQAYPALAEALEERLPEEAKRLYLEAARHLVEEGGKERYRKAADLLRRVARLDPEGARQAARGLLLAHPRRRALKEALASLAGG</sequence>
<dbReference type="PROSITE" id="PS50966">
    <property type="entry name" value="ZF_SWIM"/>
    <property type="match status" value="1"/>
</dbReference>
<gene>
    <name evidence="4" type="ORF">ENP09_05975</name>
    <name evidence="3" type="ORF">ENP73_09900</name>
</gene>
<name>A0A7C2FUX3_9DEIN</name>
<evidence type="ECO:0000256" key="1">
    <source>
        <dbReference type="PROSITE-ProRule" id="PRU00325"/>
    </source>
</evidence>
<dbReference type="EMBL" id="DSHZ01000294">
    <property type="protein sequence ID" value="HEO42408.1"/>
    <property type="molecule type" value="Genomic_DNA"/>
</dbReference>
<organism evidence="3">
    <name type="scientific">Thermus islandicus</name>
    <dbReference type="NCBI Taxonomy" id="540988"/>
    <lineage>
        <taxon>Bacteria</taxon>
        <taxon>Thermotogati</taxon>
        <taxon>Deinococcota</taxon>
        <taxon>Deinococci</taxon>
        <taxon>Thermales</taxon>
        <taxon>Thermaceae</taxon>
        <taxon>Thermus</taxon>
    </lineage>
</organism>
<evidence type="ECO:0000313" key="4">
    <source>
        <dbReference type="EMBL" id="HEO42408.1"/>
    </source>
</evidence>
<feature type="domain" description="SWIM-type" evidence="2">
    <location>
        <begin position="55"/>
        <end position="87"/>
    </location>
</feature>
<reference evidence="3" key="1">
    <citation type="journal article" date="2020" name="mSystems">
        <title>Genome- and Community-Level Interaction Insights into Carbon Utilization and Element Cycling Functions of Hydrothermarchaeota in Hydrothermal Sediment.</title>
        <authorList>
            <person name="Zhou Z."/>
            <person name="Liu Y."/>
            <person name="Xu W."/>
            <person name="Pan J."/>
            <person name="Luo Z.H."/>
            <person name="Li M."/>
        </authorList>
    </citation>
    <scope>NUCLEOTIDE SEQUENCE [LARGE SCALE GENOMIC DNA]</scope>
    <source>
        <strain evidence="4">SpSt-189</strain>
        <strain evidence="3">SpSt-246</strain>
    </source>
</reference>
<dbReference type="AlphaFoldDB" id="A0A7C2FUX3"/>
<dbReference type="GO" id="GO:0008270">
    <property type="term" value="F:zinc ion binding"/>
    <property type="evidence" value="ECO:0007669"/>
    <property type="project" value="UniProtKB-KW"/>
</dbReference>
<protein>
    <recommendedName>
        <fullName evidence="2">SWIM-type domain-containing protein</fullName>
    </recommendedName>
</protein>
<evidence type="ECO:0000313" key="3">
    <source>
        <dbReference type="EMBL" id="HEH83246.1"/>
    </source>
</evidence>
<evidence type="ECO:0000259" key="2">
    <source>
        <dbReference type="PROSITE" id="PS50966"/>
    </source>
</evidence>
<accession>A0A7C2FUX3</accession>
<dbReference type="InterPro" id="IPR007527">
    <property type="entry name" value="Znf_SWIM"/>
</dbReference>
<proteinExistence type="predicted"/>
<keyword evidence="1" id="KW-0479">Metal-binding</keyword>
<dbReference type="EMBL" id="DSKL01000391">
    <property type="protein sequence ID" value="HEH83246.1"/>
    <property type="molecule type" value="Genomic_DNA"/>
</dbReference>
<dbReference type="Pfam" id="PF04434">
    <property type="entry name" value="SWIM"/>
    <property type="match status" value="1"/>
</dbReference>